<dbReference type="CDD" id="cd12797">
    <property type="entry name" value="M23_peptidase"/>
    <property type="match status" value="1"/>
</dbReference>
<keyword evidence="4" id="KW-1185">Reference proteome</keyword>
<proteinExistence type="predicted"/>
<accession>A0A556MHY2</accession>
<reference evidence="3 4" key="1">
    <citation type="submission" date="2019-07" db="EMBL/GenBank/DDBJ databases">
        <authorList>
            <person name="Huq M.A."/>
        </authorList>
    </citation>
    <scope>NUCLEOTIDE SEQUENCE [LARGE SCALE GENOMIC DNA]</scope>
    <source>
        <strain evidence="3 4">MAH-19</strain>
    </source>
</reference>
<dbReference type="Pfam" id="PF01551">
    <property type="entry name" value="Peptidase_M23"/>
    <property type="match status" value="1"/>
</dbReference>
<protein>
    <submittedName>
        <fullName evidence="3">M23 family metallopeptidase</fullName>
    </submittedName>
</protein>
<dbReference type="SUPFAM" id="SSF51261">
    <property type="entry name" value="Duplicated hybrid motif"/>
    <property type="match status" value="1"/>
</dbReference>
<dbReference type="GO" id="GO:0004222">
    <property type="term" value="F:metalloendopeptidase activity"/>
    <property type="evidence" value="ECO:0007669"/>
    <property type="project" value="TreeGrafter"/>
</dbReference>
<dbReference type="InterPro" id="IPR016047">
    <property type="entry name" value="M23ase_b-sheet_dom"/>
</dbReference>
<name>A0A556MHY2_9SPHI</name>
<feature type="domain" description="M23ase beta-sheet core" evidence="2">
    <location>
        <begin position="243"/>
        <end position="339"/>
    </location>
</feature>
<dbReference type="Gene3D" id="2.70.70.10">
    <property type="entry name" value="Glucose Permease (Domain IIA)"/>
    <property type="match status" value="1"/>
</dbReference>
<dbReference type="AlphaFoldDB" id="A0A556MHY2"/>
<dbReference type="PANTHER" id="PTHR21666">
    <property type="entry name" value="PEPTIDASE-RELATED"/>
    <property type="match status" value="1"/>
</dbReference>
<dbReference type="PANTHER" id="PTHR21666:SF270">
    <property type="entry name" value="MUREIN HYDROLASE ACTIVATOR ENVC"/>
    <property type="match status" value="1"/>
</dbReference>
<dbReference type="EMBL" id="VLPK01000003">
    <property type="protein sequence ID" value="TSJ39479.1"/>
    <property type="molecule type" value="Genomic_DNA"/>
</dbReference>
<organism evidence="3 4">
    <name type="scientific">Mucilaginibacter corticis</name>
    <dbReference type="NCBI Taxonomy" id="2597670"/>
    <lineage>
        <taxon>Bacteria</taxon>
        <taxon>Pseudomonadati</taxon>
        <taxon>Bacteroidota</taxon>
        <taxon>Sphingobacteriia</taxon>
        <taxon>Sphingobacteriales</taxon>
        <taxon>Sphingobacteriaceae</taxon>
        <taxon>Mucilaginibacter</taxon>
    </lineage>
</organism>
<gene>
    <name evidence="3" type="ORF">FO440_17195</name>
</gene>
<evidence type="ECO:0000313" key="3">
    <source>
        <dbReference type="EMBL" id="TSJ39479.1"/>
    </source>
</evidence>
<evidence type="ECO:0000313" key="4">
    <source>
        <dbReference type="Proteomes" id="UP000318733"/>
    </source>
</evidence>
<dbReference type="RefSeq" id="WP_144249516.1">
    <property type="nucleotide sequence ID" value="NZ_VLPK01000003.1"/>
</dbReference>
<comment type="caution">
    <text evidence="3">The sequence shown here is derived from an EMBL/GenBank/DDBJ whole genome shotgun (WGS) entry which is preliminary data.</text>
</comment>
<sequence>MNYFVSKFKFVPAKRLLFFALFFIGAFTAAAQVNDAPVEVLIPHAPAFFKGSDNRCHAEYEIHITNFYESTGPLTIKSLSVYGDSSKSPVVVFSKEELLKLLNFEEMPKTGTDLIIAPGKRTVLFLWLTIKPSEPLPKSLHHVIDFTDSTKQIHTLNGAETRIDQQPVLALGAPLRGHMWFVDEGPGNPKSHHWGSMLAQNGVITIPQRFAIDFFGLNDAGHAIEEQPDKLNQTNNKQWIGYGTEVLAVQDGIIKDLRDGIADHAPLAPLPQPTEITARGVYGNFVVLQIAPGIYAHYAHLQNNSIRVKIGQYVKKGDVLGYLGDSGNAGGPHLHFHVSDKPTFELSEGVPYVISTFNVVGSTDEGSMLNPASKFQKNPVAVKNALPLFGDIVQF</sequence>
<keyword evidence="1" id="KW-0732">Signal</keyword>
<feature type="signal peptide" evidence="1">
    <location>
        <begin position="1"/>
        <end position="31"/>
    </location>
</feature>
<feature type="chain" id="PRO_5021974233" evidence="1">
    <location>
        <begin position="32"/>
        <end position="395"/>
    </location>
</feature>
<evidence type="ECO:0000259" key="2">
    <source>
        <dbReference type="Pfam" id="PF01551"/>
    </source>
</evidence>
<dbReference type="InterPro" id="IPR050570">
    <property type="entry name" value="Cell_wall_metabolism_enzyme"/>
</dbReference>
<evidence type="ECO:0000256" key="1">
    <source>
        <dbReference type="SAM" id="SignalP"/>
    </source>
</evidence>
<dbReference type="OrthoDB" id="9809488at2"/>
<dbReference type="Proteomes" id="UP000318733">
    <property type="component" value="Unassembled WGS sequence"/>
</dbReference>
<dbReference type="InterPro" id="IPR011055">
    <property type="entry name" value="Dup_hybrid_motif"/>
</dbReference>